<reference evidence="2" key="1">
    <citation type="submission" date="2017-09" db="EMBL/GenBank/DDBJ databases">
        <title>Depth-based differentiation of microbial function through sediment-hosted aquifers and enrichment of novel symbionts in the deep terrestrial subsurface.</title>
        <authorList>
            <person name="Probst A.J."/>
            <person name="Ladd B."/>
            <person name="Jarett J.K."/>
            <person name="Geller-Mcgrath D.E."/>
            <person name="Sieber C.M.K."/>
            <person name="Emerson J.B."/>
            <person name="Anantharaman K."/>
            <person name="Thomas B.C."/>
            <person name="Malmstrom R."/>
            <person name="Stieglmeier M."/>
            <person name="Klingl A."/>
            <person name="Woyke T."/>
            <person name="Ryan C.M."/>
            <person name="Banfield J.F."/>
        </authorList>
    </citation>
    <scope>NUCLEOTIDE SEQUENCE [LARGE SCALE GENOMIC DNA]</scope>
</reference>
<name>A0A2M6WHI5_9BACT</name>
<dbReference type="EMBL" id="PFBA01000027">
    <property type="protein sequence ID" value="PIT92255.1"/>
    <property type="molecule type" value="Genomic_DNA"/>
</dbReference>
<accession>A0A2M6WHI5</accession>
<evidence type="ECO:0000313" key="2">
    <source>
        <dbReference type="Proteomes" id="UP000228635"/>
    </source>
</evidence>
<gene>
    <name evidence="1" type="ORF">COU08_03010</name>
</gene>
<dbReference type="AlphaFoldDB" id="A0A2M6WHI5"/>
<sequence length="87" mass="10182">MQQSTQTVMENLQDACIRMLNALDVKKDVIAEEQAEECEEYIKRLSQIELSQEEEQDVLKHLRTFDIPHESFGIRKKIEALIEKFSA</sequence>
<proteinExistence type="predicted"/>
<dbReference type="Proteomes" id="UP000228635">
    <property type="component" value="Unassembled WGS sequence"/>
</dbReference>
<evidence type="ECO:0000313" key="1">
    <source>
        <dbReference type="EMBL" id="PIT92255.1"/>
    </source>
</evidence>
<protein>
    <submittedName>
        <fullName evidence="1">Uncharacterized protein</fullName>
    </submittedName>
</protein>
<comment type="caution">
    <text evidence="1">The sequence shown here is derived from an EMBL/GenBank/DDBJ whole genome shotgun (WGS) entry which is preliminary data.</text>
</comment>
<organism evidence="1 2">
    <name type="scientific">Candidatus Harrisonbacteria bacterium CG10_big_fil_rev_8_21_14_0_10_42_17</name>
    <dbReference type="NCBI Taxonomy" id="1974584"/>
    <lineage>
        <taxon>Bacteria</taxon>
        <taxon>Candidatus Harrisoniibacteriota</taxon>
    </lineage>
</organism>